<dbReference type="InterPro" id="IPR002885">
    <property type="entry name" value="PPR_rpt"/>
</dbReference>
<name>A0ABD1FTZ3_SALDI</name>
<proteinExistence type="predicted"/>
<feature type="repeat" description="PPR" evidence="2">
    <location>
        <begin position="513"/>
        <end position="547"/>
    </location>
</feature>
<dbReference type="PROSITE" id="PS51375">
    <property type="entry name" value="PPR"/>
    <property type="match status" value="8"/>
</dbReference>
<evidence type="ECO:0000256" key="2">
    <source>
        <dbReference type="PROSITE-ProRule" id="PRU00708"/>
    </source>
</evidence>
<dbReference type="FunFam" id="1.25.40.10:FF:000090">
    <property type="entry name" value="Pentatricopeptide repeat-containing protein, chloroplastic"/>
    <property type="match status" value="1"/>
</dbReference>
<dbReference type="SUPFAM" id="SSF48452">
    <property type="entry name" value="TPR-like"/>
    <property type="match status" value="1"/>
</dbReference>
<evidence type="ECO:0000313" key="4">
    <source>
        <dbReference type="Proteomes" id="UP001567538"/>
    </source>
</evidence>
<evidence type="ECO:0000313" key="3">
    <source>
        <dbReference type="EMBL" id="KAL1535303.1"/>
    </source>
</evidence>
<feature type="repeat" description="PPR" evidence="2">
    <location>
        <begin position="62"/>
        <end position="92"/>
    </location>
</feature>
<dbReference type="AlphaFoldDB" id="A0ABD1FTZ3"/>
<dbReference type="InterPro" id="IPR046960">
    <property type="entry name" value="PPR_At4g14850-like_plant"/>
</dbReference>
<feature type="repeat" description="PPR" evidence="2">
    <location>
        <begin position="217"/>
        <end position="247"/>
    </location>
</feature>
<accession>A0ABD1FTZ3</accession>
<dbReference type="Pfam" id="PF13041">
    <property type="entry name" value="PPR_2"/>
    <property type="match status" value="1"/>
</dbReference>
<dbReference type="PANTHER" id="PTHR47926">
    <property type="entry name" value="PENTATRICOPEPTIDE REPEAT-CONTAINING PROTEIN"/>
    <property type="match status" value="1"/>
</dbReference>
<dbReference type="Pfam" id="PF01535">
    <property type="entry name" value="PPR"/>
    <property type="match status" value="11"/>
</dbReference>
<feature type="repeat" description="PPR" evidence="2">
    <location>
        <begin position="341"/>
        <end position="375"/>
    </location>
</feature>
<dbReference type="Gene3D" id="1.25.40.10">
    <property type="entry name" value="Tetratricopeptide repeat domain"/>
    <property type="match status" value="6"/>
</dbReference>
<comment type="caution">
    <text evidence="3">The sequence shown here is derived from an EMBL/GenBank/DDBJ whole genome shotgun (WGS) entry which is preliminary data.</text>
</comment>
<keyword evidence="4" id="KW-1185">Reference proteome</keyword>
<sequence length="677" mass="76142">MSSQLKQAVALTNSLSRKPYLNHRNVTALLDLKSVNLKISNFMSNGLVEDAQQVFDELPQRNTVTYNAMIRGYFQNGFHEKAASLYNQMGVRDIFSYNTMIFGLMKCGHVKEAEGVFVSMKNRDIVTWNSMILGYVDNDLMSEAMRVFNTMPLKDVVSWNLVLGGLVKVQEFDEAEELFRGMVVRDVASWTIMVKALVGTGKIVEARKTFDDMPMKDIGAWNTMIGGYVQQNFVEIAEGLFHKMPGKDRNSWSVMIDGFLSIGRTRDALRLFHETPQKHEKSWNSIMLSFVKKSLVREAHAILEKVPFSGIVSWTNIMIGYFNMGEVENAIKVFQLMPCLDTAVWNAAIFGFGENDQFENGIRLFIRMKEDGVSMDEATFTSFLIICSNMPSLNLGQQIHAEAIKLGIDCFTAAGNAFITMYFRCGNVDSALLEFNSMTCHDTISWNSIICGLAQHGLAEKATEMFEKMRLSRAEPNQVTFVGILSACSHTGLVKLGKHYFNVMKNEYSLQPTNEHYTCMVDLLGRFGLIDEAVDVLNEMTIDGLEVRASVWGALLGACRLHKNMSMAEIAGEKILDVDPSSSGVYLILAEMYLANGMREKAYNMWIRMKDSGVKKQPGCSWIESSIGGKVFLAEDRAHPEFESISCALNLIYQEMGFRNVYLIVASEDIRGAYFQC</sequence>
<evidence type="ECO:0000256" key="1">
    <source>
        <dbReference type="ARBA" id="ARBA00022737"/>
    </source>
</evidence>
<dbReference type="PANTHER" id="PTHR47926:SF347">
    <property type="entry name" value="PENTATRICOPEPTIDE REPEAT-CONTAINING PROTEIN"/>
    <property type="match status" value="1"/>
</dbReference>
<dbReference type="Pfam" id="PF20431">
    <property type="entry name" value="E_motif"/>
    <property type="match status" value="1"/>
</dbReference>
<dbReference type="InterPro" id="IPR046848">
    <property type="entry name" value="E_motif"/>
</dbReference>
<evidence type="ECO:0008006" key="5">
    <source>
        <dbReference type="Google" id="ProtNLM"/>
    </source>
</evidence>
<dbReference type="Proteomes" id="UP001567538">
    <property type="component" value="Unassembled WGS sequence"/>
</dbReference>
<protein>
    <recommendedName>
        <fullName evidence="5">Pentatricopeptide repeat-containing protein</fullName>
    </recommendedName>
</protein>
<feature type="repeat" description="PPR" evidence="2">
    <location>
        <begin position="442"/>
        <end position="476"/>
    </location>
</feature>
<reference evidence="3 4" key="1">
    <citation type="submission" date="2024-06" db="EMBL/GenBank/DDBJ databases">
        <title>A chromosome level genome sequence of Diviner's sage (Salvia divinorum).</title>
        <authorList>
            <person name="Ford S.A."/>
            <person name="Ro D.-K."/>
            <person name="Ness R.W."/>
            <person name="Phillips M.A."/>
        </authorList>
    </citation>
    <scope>NUCLEOTIDE SEQUENCE [LARGE SCALE GENOMIC DNA]</scope>
    <source>
        <strain evidence="3">SAF-2024a</strain>
        <tissue evidence="3">Leaf</tissue>
    </source>
</reference>
<feature type="repeat" description="PPR" evidence="2">
    <location>
        <begin position="93"/>
        <end position="127"/>
    </location>
</feature>
<dbReference type="InterPro" id="IPR011990">
    <property type="entry name" value="TPR-like_helical_dom_sf"/>
</dbReference>
<keyword evidence="1" id="KW-0677">Repeat</keyword>
<dbReference type="NCBIfam" id="TIGR00756">
    <property type="entry name" value="PPR"/>
    <property type="match status" value="9"/>
</dbReference>
<organism evidence="3 4">
    <name type="scientific">Salvia divinorum</name>
    <name type="common">Maria pastora</name>
    <name type="synonym">Diviner's sage</name>
    <dbReference type="NCBI Taxonomy" id="28513"/>
    <lineage>
        <taxon>Eukaryota</taxon>
        <taxon>Viridiplantae</taxon>
        <taxon>Streptophyta</taxon>
        <taxon>Embryophyta</taxon>
        <taxon>Tracheophyta</taxon>
        <taxon>Spermatophyta</taxon>
        <taxon>Magnoliopsida</taxon>
        <taxon>eudicotyledons</taxon>
        <taxon>Gunneridae</taxon>
        <taxon>Pentapetalae</taxon>
        <taxon>asterids</taxon>
        <taxon>lamiids</taxon>
        <taxon>Lamiales</taxon>
        <taxon>Lamiaceae</taxon>
        <taxon>Nepetoideae</taxon>
        <taxon>Mentheae</taxon>
        <taxon>Salviinae</taxon>
        <taxon>Salvia</taxon>
        <taxon>Salvia subgen. Calosphace</taxon>
    </lineage>
</organism>
<feature type="repeat" description="PPR" evidence="2">
    <location>
        <begin position="248"/>
        <end position="282"/>
    </location>
</feature>
<dbReference type="EMBL" id="JBEAFC010000011">
    <property type="protein sequence ID" value="KAL1535303.1"/>
    <property type="molecule type" value="Genomic_DNA"/>
</dbReference>
<feature type="repeat" description="PPR" evidence="2">
    <location>
        <begin position="155"/>
        <end position="189"/>
    </location>
</feature>
<gene>
    <name evidence="3" type="ORF">AAHA92_28101</name>
</gene>